<accession>A0A1H2SJN8</accession>
<dbReference type="AlphaFoldDB" id="A0A1H2SJN8"/>
<dbReference type="EMBL" id="FNNE01000002">
    <property type="protein sequence ID" value="SDW31675.1"/>
    <property type="molecule type" value="Genomic_DNA"/>
</dbReference>
<reference evidence="1 2" key="1">
    <citation type="submission" date="2016-10" db="EMBL/GenBank/DDBJ databases">
        <authorList>
            <person name="de Groot N.N."/>
        </authorList>
    </citation>
    <scope>NUCLEOTIDE SEQUENCE [LARGE SCALE GENOMIC DNA]</scope>
    <source>
        <strain evidence="1 2">CGMCC 1.7059</strain>
    </source>
</reference>
<dbReference type="Proteomes" id="UP000199675">
    <property type="component" value="Unassembled WGS sequence"/>
</dbReference>
<dbReference type="RefSeq" id="WP_375176450.1">
    <property type="nucleotide sequence ID" value="NZ_JBHIWV010000002.1"/>
</dbReference>
<evidence type="ECO:0000313" key="1">
    <source>
        <dbReference type="EMBL" id="SDW31675.1"/>
    </source>
</evidence>
<name>A0A1H2SJN8_9GAMM</name>
<gene>
    <name evidence="1" type="ORF">SAMN04487960_102146</name>
</gene>
<protein>
    <submittedName>
        <fullName evidence="1">Uncharacterized protein</fullName>
    </submittedName>
</protein>
<proteinExistence type="predicted"/>
<sequence length="72" mass="7839">MNRVLQNGGPTLGAEIEGESPESVAAGWAAEQPLRKQVWRLTLERDLAIVERERALSELAALRSLIGSLRAS</sequence>
<keyword evidence="2" id="KW-1185">Reference proteome</keyword>
<organism evidence="1 2">
    <name type="scientific">Marinobacter mobilis</name>
    <dbReference type="NCBI Taxonomy" id="488533"/>
    <lineage>
        <taxon>Bacteria</taxon>
        <taxon>Pseudomonadati</taxon>
        <taxon>Pseudomonadota</taxon>
        <taxon>Gammaproteobacteria</taxon>
        <taxon>Pseudomonadales</taxon>
        <taxon>Marinobacteraceae</taxon>
        <taxon>Marinobacter</taxon>
    </lineage>
</organism>
<evidence type="ECO:0000313" key="2">
    <source>
        <dbReference type="Proteomes" id="UP000199675"/>
    </source>
</evidence>